<name>A0AAV2D333_9ROSI</name>
<evidence type="ECO:0000256" key="7">
    <source>
        <dbReference type="ARBA" id="ARBA00024209"/>
    </source>
</evidence>
<evidence type="ECO:0000256" key="6">
    <source>
        <dbReference type="ARBA" id="ARBA00022833"/>
    </source>
</evidence>
<evidence type="ECO:0000256" key="2">
    <source>
        <dbReference type="ARBA" id="ARBA00012483"/>
    </source>
</evidence>
<evidence type="ECO:0000256" key="1">
    <source>
        <dbReference type="ARBA" id="ARBA00000900"/>
    </source>
</evidence>
<dbReference type="Pfam" id="PF13639">
    <property type="entry name" value="zf-RING_2"/>
    <property type="match status" value="1"/>
</dbReference>
<evidence type="ECO:0000256" key="3">
    <source>
        <dbReference type="ARBA" id="ARBA00022723"/>
    </source>
</evidence>
<evidence type="ECO:0000313" key="12">
    <source>
        <dbReference type="EMBL" id="CAL1363248.1"/>
    </source>
</evidence>
<feature type="compositionally biased region" description="Pro residues" evidence="9">
    <location>
        <begin position="52"/>
        <end position="75"/>
    </location>
</feature>
<dbReference type="PANTHER" id="PTHR14155:SF627">
    <property type="entry name" value="OS06G0192800 PROTEIN"/>
    <property type="match status" value="1"/>
</dbReference>
<dbReference type="Proteomes" id="UP001497516">
    <property type="component" value="Chromosome 10"/>
</dbReference>
<keyword evidence="13" id="KW-1185">Reference proteome</keyword>
<dbReference type="SUPFAM" id="SSF57850">
    <property type="entry name" value="RING/U-box"/>
    <property type="match status" value="1"/>
</dbReference>
<gene>
    <name evidence="12" type="ORF">LTRI10_LOCUS9835</name>
</gene>
<keyword evidence="6" id="KW-0862">Zinc</keyword>
<dbReference type="Gene3D" id="3.30.40.10">
    <property type="entry name" value="Zinc/RING finger domain, C3HC4 (zinc finger)"/>
    <property type="match status" value="1"/>
</dbReference>
<keyword evidence="10" id="KW-0472">Membrane</keyword>
<evidence type="ECO:0000256" key="10">
    <source>
        <dbReference type="SAM" id="Phobius"/>
    </source>
</evidence>
<feature type="region of interest" description="Disordered" evidence="9">
    <location>
        <begin position="47"/>
        <end position="83"/>
    </location>
</feature>
<protein>
    <recommendedName>
        <fullName evidence="2">RING-type E3 ubiquitin transferase</fullName>
        <ecNumber evidence="2">2.3.2.27</ecNumber>
    </recommendedName>
</protein>
<evidence type="ECO:0000256" key="8">
    <source>
        <dbReference type="PROSITE-ProRule" id="PRU00175"/>
    </source>
</evidence>
<reference evidence="12 13" key="1">
    <citation type="submission" date="2024-04" db="EMBL/GenBank/DDBJ databases">
        <authorList>
            <person name="Fracassetti M."/>
        </authorList>
    </citation>
    <scope>NUCLEOTIDE SEQUENCE [LARGE SCALE GENOMIC DNA]</scope>
</reference>
<accession>A0AAV2D333</accession>
<dbReference type="InterPro" id="IPR053238">
    <property type="entry name" value="RING-H2_zinc_finger"/>
</dbReference>
<dbReference type="GO" id="GO:0061630">
    <property type="term" value="F:ubiquitin protein ligase activity"/>
    <property type="evidence" value="ECO:0007669"/>
    <property type="project" value="UniProtKB-EC"/>
</dbReference>
<evidence type="ECO:0000256" key="9">
    <source>
        <dbReference type="SAM" id="MobiDB-lite"/>
    </source>
</evidence>
<keyword evidence="4 8" id="KW-0863">Zinc-finger</keyword>
<keyword evidence="10" id="KW-0812">Transmembrane</keyword>
<evidence type="ECO:0000259" key="11">
    <source>
        <dbReference type="PROSITE" id="PS50089"/>
    </source>
</evidence>
<evidence type="ECO:0000313" key="13">
    <source>
        <dbReference type="Proteomes" id="UP001497516"/>
    </source>
</evidence>
<dbReference type="InterPro" id="IPR013083">
    <property type="entry name" value="Znf_RING/FYVE/PHD"/>
</dbReference>
<dbReference type="AlphaFoldDB" id="A0AAV2D333"/>
<organism evidence="12 13">
    <name type="scientific">Linum trigynum</name>
    <dbReference type="NCBI Taxonomy" id="586398"/>
    <lineage>
        <taxon>Eukaryota</taxon>
        <taxon>Viridiplantae</taxon>
        <taxon>Streptophyta</taxon>
        <taxon>Embryophyta</taxon>
        <taxon>Tracheophyta</taxon>
        <taxon>Spermatophyta</taxon>
        <taxon>Magnoliopsida</taxon>
        <taxon>eudicotyledons</taxon>
        <taxon>Gunneridae</taxon>
        <taxon>Pentapetalae</taxon>
        <taxon>rosids</taxon>
        <taxon>fabids</taxon>
        <taxon>Malpighiales</taxon>
        <taxon>Linaceae</taxon>
        <taxon>Linum</taxon>
    </lineage>
</organism>
<evidence type="ECO:0000256" key="5">
    <source>
        <dbReference type="ARBA" id="ARBA00022786"/>
    </source>
</evidence>
<keyword evidence="3" id="KW-0479">Metal-binding</keyword>
<evidence type="ECO:0000256" key="4">
    <source>
        <dbReference type="ARBA" id="ARBA00022771"/>
    </source>
</evidence>
<feature type="domain" description="RING-type" evidence="11">
    <location>
        <begin position="88"/>
        <end position="130"/>
    </location>
</feature>
<proteinExistence type="inferred from homology"/>
<dbReference type="SMART" id="SM00184">
    <property type="entry name" value="RING"/>
    <property type="match status" value="1"/>
</dbReference>
<comment type="catalytic activity">
    <reaction evidence="1">
        <text>S-ubiquitinyl-[E2 ubiquitin-conjugating enzyme]-L-cysteine + [acceptor protein]-L-lysine = [E2 ubiquitin-conjugating enzyme]-L-cysteine + N(6)-ubiquitinyl-[acceptor protein]-L-lysine.</text>
        <dbReference type="EC" id="2.3.2.27"/>
    </reaction>
</comment>
<dbReference type="EMBL" id="OZ034814">
    <property type="protein sequence ID" value="CAL1363248.1"/>
    <property type="molecule type" value="Genomic_DNA"/>
</dbReference>
<dbReference type="PROSITE" id="PS50089">
    <property type="entry name" value="ZF_RING_2"/>
    <property type="match status" value="1"/>
</dbReference>
<dbReference type="PANTHER" id="PTHR14155">
    <property type="entry name" value="RING FINGER DOMAIN-CONTAINING"/>
    <property type="match status" value="1"/>
</dbReference>
<dbReference type="EC" id="2.3.2.27" evidence="2"/>
<sequence length="134" mass="14659">MNTTTSDSNLWTVRDSGQPLLVMAALLAVVVIVVGMAYITRCVRAQMEGNDPPQPPQPPQPQPPILPLVRPPLPPTRKFSEDDEPAECSICLEEFEAGVDVRRLGTCGHLFHLICIDQWLEGQATCPLCRGSVV</sequence>
<keyword evidence="10" id="KW-1133">Transmembrane helix</keyword>
<keyword evidence="5" id="KW-0833">Ubl conjugation pathway</keyword>
<comment type="similarity">
    <text evidence="7">Belongs to the RING-type zinc finger family. ATL subfamily.</text>
</comment>
<dbReference type="InterPro" id="IPR001841">
    <property type="entry name" value="Znf_RING"/>
</dbReference>
<dbReference type="GO" id="GO:0008270">
    <property type="term" value="F:zinc ion binding"/>
    <property type="evidence" value="ECO:0007669"/>
    <property type="project" value="UniProtKB-KW"/>
</dbReference>
<feature type="transmembrane region" description="Helical" evidence="10">
    <location>
        <begin position="20"/>
        <end position="39"/>
    </location>
</feature>